<dbReference type="GO" id="GO:0016491">
    <property type="term" value="F:oxidoreductase activity"/>
    <property type="evidence" value="ECO:0007669"/>
    <property type="project" value="UniProtKB-KW"/>
</dbReference>
<dbReference type="InterPro" id="IPR036291">
    <property type="entry name" value="NAD(P)-bd_dom_sf"/>
</dbReference>
<dbReference type="AlphaFoldDB" id="A0AAW1TP96"/>
<dbReference type="InterPro" id="IPR020904">
    <property type="entry name" value="Sc_DH/Rdtase_CS"/>
</dbReference>
<dbReference type="Proteomes" id="UP001431783">
    <property type="component" value="Unassembled WGS sequence"/>
</dbReference>
<accession>A0AAW1TP96</accession>
<comment type="caution">
    <text evidence="6">The sequence shown here is derived from an EMBL/GenBank/DDBJ whole genome shotgun (WGS) entry which is preliminary data.</text>
</comment>
<proteinExistence type="inferred from homology"/>
<evidence type="ECO:0000256" key="2">
    <source>
        <dbReference type="ARBA" id="ARBA00023002"/>
    </source>
</evidence>
<evidence type="ECO:0000256" key="1">
    <source>
        <dbReference type="ARBA" id="ARBA00006484"/>
    </source>
</evidence>
<dbReference type="NCBIfam" id="NF004825">
    <property type="entry name" value="PRK06181.1"/>
    <property type="match status" value="1"/>
</dbReference>
<evidence type="ECO:0000313" key="6">
    <source>
        <dbReference type="EMBL" id="KAK9870495.1"/>
    </source>
</evidence>
<dbReference type="Gene3D" id="3.40.50.720">
    <property type="entry name" value="NAD(P)-binding Rossmann-like Domain"/>
    <property type="match status" value="1"/>
</dbReference>
<dbReference type="Pfam" id="PF00106">
    <property type="entry name" value="adh_short"/>
    <property type="match status" value="1"/>
</dbReference>
<protein>
    <recommendedName>
        <fullName evidence="8">Dehydrogenase/reductase SDR family protein 7-like</fullName>
    </recommendedName>
</protein>
<organism evidence="6 7">
    <name type="scientific">Henosepilachna vigintioctopunctata</name>
    <dbReference type="NCBI Taxonomy" id="420089"/>
    <lineage>
        <taxon>Eukaryota</taxon>
        <taxon>Metazoa</taxon>
        <taxon>Ecdysozoa</taxon>
        <taxon>Arthropoda</taxon>
        <taxon>Hexapoda</taxon>
        <taxon>Insecta</taxon>
        <taxon>Pterygota</taxon>
        <taxon>Neoptera</taxon>
        <taxon>Endopterygota</taxon>
        <taxon>Coleoptera</taxon>
        <taxon>Polyphaga</taxon>
        <taxon>Cucujiformia</taxon>
        <taxon>Coccinelloidea</taxon>
        <taxon>Coccinellidae</taxon>
        <taxon>Epilachninae</taxon>
        <taxon>Epilachnini</taxon>
        <taxon>Henosepilachna</taxon>
    </lineage>
</organism>
<evidence type="ECO:0000256" key="5">
    <source>
        <dbReference type="SAM" id="Phobius"/>
    </source>
</evidence>
<reference evidence="6 7" key="1">
    <citation type="submission" date="2023-03" db="EMBL/GenBank/DDBJ databases">
        <title>Genome insight into feeding habits of ladybird beetles.</title>
        <authorList>
            <person name="Li H.-S."/>
            <person name="Huang Y.-H."/>
            <person name="Pang H."/>
        </authorList>
    </citation>
    <scope>NUCLEOTIDE SEQUENCE [LARGE SCALE GENOMIC DNA]</scope>
    <source>
        <strain evidence="6">SYSU_2023b</strain>
        <tissue evidence="6">Whole body</tissue>
    </source>
</reference>
<dbReference type="PRINTS" id="PR00080">
    <property type="entry name" value="SDRFAMILY"/>
</dbReference>
<dbReference type="PROSITE" id="PS00061">
    <property type="entry name" value="ADH_SHORT"/>
    <property type="match status" value="1"/>
</dbReference>
<dbReference type="PRINTS" id="PR00081">
    <property type="entry name" value="GDHRDH"/>
</dbReference>
<keyword evidence="5" id="KW-1133">Transmembrane helix</keyword>
<dbReference type="GO" id="GO:0016020">
    <property type="term" value="C:membrane"/>
    <property type="evidence" value="ECO:0007669"/>
    <property type="project" value="TreeGrafter"/>
</dbReference>
<gene>
    <name evidence="6" type="ORF">WA026_008052</name>
</gene>
<comment type="function">
    <text evidence="3">Putative oxidoreductase.</text>
</comment>
<keyword evidence="5" id="KW-0472">Membrane</keyword>
<keyword evidence="5" id="KW-0812">Transmembrane</keyword>
<evidence type="ECO:0000256" key="4">
    <source>
        <dbReference type="RuleBase" id="RU000363"/>
    </source>
</evidence>
<evidence type="ECO:0008006" key="8">
    <source>
        <dbReference type="Google" id="ProtNLM"/>
    </source>
</evidence>
<name>A0AAW1TP96_9CUCU</name>
<evidence type="ECO:0000256" key="3">
    <source>
        <dbReference type="ARBA" id="ARBA00037096"/>
    </source>
</evidence>
<feature type="transmembrane region" description="Helical" evidence="5">
    <location>
        <begin position="12"/>
        <end position="30"/>
    </location>
</feature>
<dbReference type="SUPFAM" id="SSF51735">
    <property type="entry name" value="NAD(P)-binding Rossmann-fold domains"/>
    <property type="match status" value="1"/>
</dbReference>
<evidence type="ECO:0000313" key="7">
    <source>
        <dbReference type="Proteomes" id="UP001431783"/>
    </source>
</evidence>
<dbReference type="PANTHER" id="PTHR44196">
    <property type="entry name" value="DEHYDROGENASE/REDUCTASE SDR FAMILY MEMBER 7B"/>
    <property type="match status" value="1"/>
</dbReference>
<sequence length="317" mass="35095">MEQKKLYQSLNLVGSITLAFTIPWIIFKVLRAIYLKRRYNDLQSKVVVITGASSGLGEALAHEFYKEGCQVVLCARRRQELDRVRTELLSLPCSRPSHPPIIMPLDLSDINSLPTVVHKILTITGQIDILVNNGGISNRGSIVDTKPDVDIKVMLVNYFGSIALTKAVLPSLIKRKNGSIVFISSIQGLIALPDRSSYCASKHALQAFADSLRAEVSSYNIAVTIISPGYVKTKLSLNALTETGEKHGVMDTNTANGYDPQYVSERILKAVVQKEKEVVIAGILPKIAISLRKYFPSMYFYIMTLRAKKPISQEANQ</sequence>
<dbReference type="CDD" id="cd05332">
    <property type="entry name" value="11beta-HSD1_like_SDR_c"/>
    <property type="match status" value="1"/>
</dbReference>
<keyword evidence="2" id="KW-0560">Oxidoreductase</keyword>
<keyword evidence="7" id="KW-1185">Reference proteome</keyword>
<dbReference type="EMBL" id="JARQZJ010000003">
    <property type="protein sequence ID" value="KAK9870495.1"/>
    <property type="molecule type" value="Genomic_DNA"/>
</dbReference>
<dbReference type="PANTHER" id="PTHR44196:SF1">
    <property type="entry name" value="DEHYDROGENASE_REDUCTASE SDR FAMILY MEMBER 7B"/>
    <property type="match status" value="1"/>
</dbReference>
<dbReference type="InterPro" id="IPR002347">
    <property type="entry name" value="SDR_fam"/>
</dbReference>
<comment type="similarity">
    <text evidence="1 4">Belongs to the short-chain dehydrogenases/reductases (SDR) family.</text>
</comment>